<gene>
    <name evidence="2" type="ORF">SPRG_13732</name>
</gene>
<dbReference type="Proteomes" id="UP000030745">
    <property type="component" value="Unassembled WGS sequence"/>
</dbReference>
<dbReference type="EMBL" id="KK583292">
    <property type="protein sequence ID" value="KDO21233.1"/>
    <property type="molecule type" value="Genomic_DNA"/>
</dbReference>
<dbReference type="PANTHER" id="PTHR37066:SF1">
    <property type="entry name" value="LNS2_PITP DOMAIN-CONTAINING PROTEIN"/>
    <property type="match status" value="1"/>
</dbReference>
<reference evidence="2 3" key="1">
    <citation type="journal article" date="2013" name="PLoS Genet.">
        <title>Distinctive expansion of potential virulence genes in the genome of the oomycete fish pathogen Saprolegnia parasitica.</title>
        <authorList>
            <person name="Jiang R.H."/>
            <person name="de Bruijn I."/>
            <person name="Haas B.J."/>
            <person name="Belmonte R."/>
            <person name="Lobach L."/>
            <person name="Christie J."/>
            <person name="van den Ackerveken G."/>
            <person name="Bottin A."/>
            <person name="Bulone V."/>
            <person name="Diaz-Moreno S.M."/>
            <person name="Dumas B."/>
            <person name="Fan L."/>
            <person name="Gaulin E."/>
            <person name="Govers F."/>
            <person name="Grenville-Briggs L.J."/>
            <person name="Horner N.R."/>
            <person name="Levin J.Z."/>
            <person name="Mammella M."/>
            <person name="Meijer H.J."/>
            <person name="Morris P."/>
            <person name="Nusbaum C."/>
            <person name="Oome S."/>
            <person name="Phillips A.J."/>
            <person name="van Rooyen D."/>
            <person name="Rzeszutek E."/>
            <person name="Saraiva M."/>
            <person name="Secombes C.J."/>
            <person name="Seidl M.F."/>
            <person name="Snel B."/>
            <person name="Stassen J.H."/>
            <person name="Sykes S."/>
            <person name="Tripathy S."/>
            <person name="van den Berg H."/>
            <person name="Vega-Arreguin J.C."/>
            <person name="Wawra S."/>
            <person name="Young S.K."/>
            <person name="Zeng Q."/>
            <person name="Dieguez-Uribeondo J."/>
            <person name="Russ C."/>
            <person name="Tyler B.M."/>
            <person name="van West P."/>
        </authorList>
    </citation>
    <scope>NUCLEOTIDE SEQUENCE [LARGE SCALE GENOMIC DNA]</scope>
    <source>
        <strain evidence="2 3">CBS 223.65</strain>
    </source>
</reference>
<evidence type="ECO:0000313" key="3">
    <source>
        <dbReference type="Proteomes" id="UP000030745"/>
    </source>
</evidence>
<dbReference type="OMA" id="SHGHTID"/>
<evidence type="ECO:0000259" key="1">
    <source>
        <dbReference type="Pfam" id="PF03457"/>
    </source>
</evidence>
<dbReference type="RefSeq" id="XP_012208065.1">
    <property type="nucleotide sequence ID" value="XM_012352675.1"/>
</dbReference>
<organism evidence="2 3">
    <name type="scientific">Saprolegnia parasitica (strain CBS 223.65)</name>
    <dbReference type="NCBI Taxonomy" id="695850"/>
    <lineage>
        <taxon>Eukaryota</taxon>
        <taxon>Sar</taxon>
        <taxon>Stramenopiles</taxon>
        <taxon>Oomycota</taxon>
        <taxon>Saprolegniomycetes</taxon>
        <taxon>Saprolegniales</taxon>
        <taxon>Saprolegniaceae</taxon>
        <taxon>Saprolegnia</taxon>
    </lineage>
</organism>
<dbReference type="Pfam" id="PF03457">
    <property type="entry name" value="HA"/>
    <property type="match status" value="1"/>
</dbReference>
<name>A0A067BSM0_SAPPC</name>
<dbReference type="STRING" id="695850.A0A067BSM0"/>
<protein>
    <recommendedName>
        <fullName evidence="1">Helicase-associated domain-containing protein</fullName>
    </recommendedName>
</protein>
<dbReference type="InterPro" id="IPR005114">
    <property type="entry name" value="Helicase_assoc"/>
</dbReference>
<dbReference type="PANTHER" id="PTHR37066">
    <property type="entry name" value="HELICASE-ASSOCIATED"/>
    <property type="match status" value="1"/>
</dbReference>
<evidence type="ECO:0000313" key="2">
    <source>
        <dbReference type="EMBL" id="KDO21233.1"/>
    </source>
</evidence>
<feature type="domain" description="Helicase-associated" evidence="1">
    <location>
        <begin position="148"/>
        <end position="219"/>
    </location>
</feature>
<dbReference type="VEuPathDB" id="FungiDB:SPRG_13732"/>
<keyword evidence="3" id="KW-1185">Reference proteome</keyword>
<proteinExistence type="predicted"/>
<dbReference type="KEGG" id="spar:SPRG_13732"/>
<accession>A0A067BSM0</accession>
<dbReference type="OrthoDB" id="70932at2759"/>
<dbReference type="GeneID" id="24135593"/>
<dbReference type="AlphaFoldDB" id="A0A067BSM0"/>
<sequence length="303" mass="34623">MMMLARARGLQQRWRSSLSPAYTKLLDIVRIERNLQAPRSDVTYLPTKYQVPFDDALPSHSHGHTIDVSALRGSLNELKHSRHTKLHGNVLVAQDFVLPDNDPLWSKDAWGFKLGIFVSTLRSGGRDKCPAPRRAGLDALGFVRDWLEKSWNLRIQALTTYKELHGDLIVPQSFVVPDDDVAWPTEMRGMRLGLAVNYIRHREEECPLERKAQLDALGFERDCLEENWNFRIAALTKYKELHSDLLVAALFAVPNNDAAWPNEFWGIKISSMALNLRGRESLCPPERKAELDALGFRWKIKST</sequence>